<dbReference type="GO" id="GO:0005248">
    <property type="term" value="F:voltage-gated sodium channel activity"/>
    <property type="evidence" value="ECO:0007669"/>
    <property type="project" value="TreeGrafter"/>
</dbReference>
<evidence type="ECO:0000256" key="5">
    <source>
        <dbReference type="ARBA" id="ARBA00023136"/>
    </source>
</evidence>
<evidence type="ECO:0000256" key="1">
    <source>
        <dbReference type="ARBA" id="ARBA00004141"/>
    </source>
</evidence>
<proteinExistence type="predicted"/>
<keyword evidence="8" id="KW-0813">Transport</keyword>
<sequence>MPRPAAGSKEDAHGPQGWSSTLAGHYSEILRRLDDQETILRELLEQATKQRSATMSPSLNLRRLRTSPKDLDTESPVVAVGSANSGLKVLRTYTDEDMDRQVASRTYHEQLAEQVAVGFQKMQMHTDSCIKRIAHHDAFEFFFAMVVVSNAVFIGVDVQHTISHPGPRPLSYRVTQYMYTALFLFELVIRVGAQKWKYCSAEDWQWKCLDVFVVLTSLWEVAVDVITAIFEGQQSIEAIQGLRNLKSFRIIRLTRLLRAVQFVRIFRFVMALRMLVDSIFSTLKSLFWALILLCLVIYVFAVMFADAVNDYNNDSLVEQLSAKDFEATQLYWASLPDSMLTLFMSITGGVSWVEVLRPLQAISIFWSYCFLFFVSFTYFAVLNVLTAVFCQTAIESAQNDQATMVQTMLDSKEAILDKLKALFYEIDVEEDAGKKHAGSLTVTMFEEKMRNPDVHNFFESLGLDVWDAWSFFKLLDADGGGAVDTNEFFQGCLRFRGPARSMDVGKLIQDQKWMIHNQGKFQEYVQDELAQVKEKLSLLCDSFSAEGDEDPFSKES</sequence>
<reference evidence="8 9" key="1">
    <citation type="submission" date="2016-02" db="EMBL/GenBank/DDBJ databases">
        <title>Genome analysis of coral dinoflagellate symbionts highlights evolutionary adaptations to a symbiotic lifestyle.</title>
        <authorList>
            <person name="Aranda M."/>
            <person name="Li Y."/>
            <person name="Liew Y.J."/>
            <person name="Baumgarten S."/>
            <person name="Simakov O."/>
            <person name="Wilson M."/>
            <person name="Piel J."/>
            <person name="Ashoor H."/>
            <person name="Bougouffa S."/>
            <person name="Bajic V.B."/>
            <person name="Ryu T."/>
            <person name="Ravasi T."/>
            <person name="Bayer T."/>
            <person name="Micklem G."/>
            <person name="Kim H."/>
            <person name="Bhak J."/>
            <person name="Lajeunesse T.C."/>
            <person name="Voolstra C.R."/>
        </authorList>
    </citation>
    <scope>NUCLEOTIDE SEQUENCE [LARGE SCALE GENOMIC DNA]</scope>
    <source>
        <strain evidence="8 9">CCMP2467</strain>
    </source>
</reference>
<dbReference type="Gene3D" id="1.10.287.70">
    <property type="match status" value="1"/>
</dbReference>
<evidence type="ECO:0000256" key="2">
    <source>
        <dbReference type="ARBA" id="ARBA00022692"/>
    </source>
</evidence>
<organism evidence="8 9">
    <name type="scientific">Symbiodinium microadriaticum</name>
    <name type="common">Dinoflagellate</name>
    <name type="synonym">Zooxanthella microadriatica</name>
    <dbReference type="NCBI Taxonomy" id="2951"/>
    <lineage>
        <taxon>Eukaryota</taxon>
        <taxon>Sar</taxon>
        <taxon>Alveolata</taxon>
        <taxon>Dinophyceae</taxon>
        <taxon>Suessiales</taxon>
        <taxon>Symbiodiniaceae</taxon>
        <taxon>Symbiodinium</taxon>
    </lineage>
</organism>
<evidence type="ECO:0000313" key="8">
    <source>
        <dbReference type="EMBL" id="OLP81934.1"/>
    </source>
</evidence>
<dbReference type="AlphaFoldDB" id="A0A1Q9CG79"/>
<dbReference type="SUPFAM" id="SSF81324">
    <property type="entry name" value="Voltage-gated potassium channels"/>
    <property type="match status" value="1"/>
</dbReference>
<evidence type="ECO:0000256" key="6">
    <source>
        <dbReference type="SAM" id="MobiDB-lite"/>
    </source>
</evidence>
<dbReference type="InterPro" id="IPR018247">
    <property type="entry name" value="EF_Hand_1_Ca_BS"/>
</dbReference>
<dbReference type="InterPro" id="IPR027359">
    <property type="entry name" value="Volt_channel_dom_sf"/>
</dbReference>
<keyword evidence="8" id="KW-0406">Ion transport</keyword>
<dbReference type="OrthoDB" id="445895at2759"/>
<keyword evidence="9" id="KW-1185">Reference proteome</keyword>
<dbReference type="InterPro" id="IPR043203">
    <property type="entry name" value="VGCC_Ca_Na"/>
</dbReference>
<feature type="region of interest" description="Disordered" evidence="6">
    <location>
        <begin position="1"/>
        <end position="21"/>
    </location>
</feature>
<accession>A0A1Q9CG79</accession>
<keyword evidence="2" id="KW-0812">Transmembrane</keyword>
<dbReference type="EMBL" id="LSRX01001237">
    <property type="protein sequence ID" value="OLP81934.1"/>
    <property type="molecule type" value="Genomic_DNA"/>
</dbReference>
<evidence type="ECO:0000256" key="3">
    <source>
        <dbReference type="ARBA" id="ARBA00022837"/>
    </source>
</evidence>
<evidence type="ECO:0000259" key="7">
    <source>
        <dbReference type="Pfam" id="PF00520"/>
    </source>
</evidence>
<comment type="subcellular location">
    <subcellularLocation>
        <location evidence="1">Membrane</location>
        <topology evidence="1">Multi-pass membrane protein</topology>
    </subcellularLocation>
</comment>
<dbReference type="SUPFAM" id="SSF47473">
    <property type="entry name" value="EF-hand"/>
    <property type="match status" value="1"/>
</dbReference>
<protein>
    <submittedName>
        <fullName evidence="8">Sodium channel protein para</fullName>
    </submittedName>
</protein>
<keyword evidence="5" id="KW-0472">Membrane</keyword>
<dbReference type="InterPro" id="IPR011992">
    <property type="entry name" value="EF-hand-dom_pair"/>
</dbReference>
<keyword evidence="4" id="KW-1133">Transmembrane helix</keyword>
<evidence type="ECO:0000256" key="4">
    <source>
        <dbReference type="ARBA" id="ARBA00022989"/>
    </source>
</evidence>
<keyword evidence="8" id="KW-0407">Ion channel</keyword>
<dbReference type="InterPro" id="IPR005821">
    <property type="entry name" value="Ion_trans_dom"/>
</dbReference>
<dbReference type="PANTHER" id="PTHR10037:SF62">
    <property type="entry name" value="SODIUM CHANNEL PROTEIN 60E"/>
    <property type="match status" value="1"/>
</dbReference>
<dbReference type="PANTHER" id="PTHR10037">
    <property type="entry name" value="VOLTAGE-GATED CATION CHANNEL CALCIUM AND SODIUM"/>
    <property type="match status" value="1"/>
</dbReference>
<dbReference type="Proteomes" id="UP000186817">
    <property type="component" value="Unassembled WGS sequence"/>
</dbReference>
<dbReference type="Gene3D" id="1.20.120.350">
    <property type="entry name" value="Voltage-gated potassium channels. Chain C"/>
    <property type="match status" value="1"/>
</dbReference>
<dbReference type="Pfam" id="PF00520">
    <property type="entry name" value="Ion_trans"/>
    <property type="match status" value="1"/>
</dbReference>
<dbReference type="Gene3D" id="1.10.238.10">
    <property type="entry name" value="EF-hand"/>
    <property type="match status" value="1"/>
</dbReference>
<name>A0A1Q9CG79_SYMMI</name>
<feature type="domain" description="Ion transport" evidence="7">
    <location>
        <begin position="137"/>
        <end position="389"/>
    </location>
</feature>
<gene>
    <name evidence="8" type="primary">para</name>
    <name evidence="8" type="ORF">AK812_SmicGene37461</name>
</gene>
<comment type="caution">
    <text evidence="8">The sequence shown here is derived from an EMBL/GenBank/DDBJ whole genome shotgun (WGS) entry which is preliminary data.</text>
</comment>
<keyword evidence="3" id="KW-0106">Calcium</keyword>
<evidence type="ECO:0000313" key="9">
    <source>
        <dbReference type="Proteomes" id="UP000186817"/>
    </source>
</evidence>
<dbReference type="GO" id="GO:0001518">
    <property type="term" value="C:voltage-gated sodium channel complex"/>
    <property type="evidence" value="ECO:0007669"/>
    <property type="project" value="TreeGrafter"/>
</dbReference>
<dbReference type="PROSITE" id="PS00018">
    <property type="entry name" value="EF_HAND_1"/>
    <property type="match status" value="1"/>
</dbReference>